<dbReference type="SUPFAM" id="SSF160719">
    <property type="entry name" value="gpW/gp25-like"/>
    <property type="match status" value="1"/>
</dbReference>
<protein>
    <recommendedName>
        <fullName evidence="2">IraD/Gp25-like domain-containing protein</fullName>
    </recommendedName>
</protein>
<sequence>MSDELTTGKGIRYPLTREHGDYATATGADLIKGNIRCVLGVRASSTDGVYRGEYPWRLDFGSQVDRARHSNLDEEIRRDLMRVRVVDAIARWEPRALAAPGDIVLDDIAGGRRARMTVTFQVDTGQLGNVNPEAVEVAVG</sequence>
<dbReference type="EMBL" id="LAZR01000138">
    <property type="protein sequence ID" value="KKN87412.1"/>
    <property type="molecule type" value="Genomic_DNA"/>
</dbReference>
<evidence type="ECO:0008006" key="2">
    <source>
        <dbReference type="Google" id="ProtNLM"/>
    </source>
</evidence>
<organism evidence="1">
    <name type="scientific">marine sediment metagenome</name>
    <dbReference type="NCBI Taxonomy" id="412755"/>
    <lineage>
        <taxon>unclassified sequences</taxon>
        <taxon>metagenomes</taxon>
        <taxon>ecological metagenomes</taxon>
    </lineage>
</organism>
<evidence type="ECO:0000313" key="1">
    <source>
        <dbReference type="EMBL" id="KKN87412.1"/>
    </source>
</evidence>
<gene>
    <name evidence="1" type="ORF">LCGC14_0258670</name>
</gene>
<reference evidence="1" key="1">
    <citation type="journal article" date="2015" name="Nature">
        <title>Complex archaea that bridge the gap between prokaryotes and eukaryotes.</title>
        <authorList>
            <person name="Spang A."/>
            <person name="Saw J.H."/>
            <person name="Jorgensen S.L."/>
            <person name="Zaremba-Niedzwiedzka K."/>
            <person name="Martijn J."/>
            <person name="Lind A.E."/>
            <person name="van Eijk R."/>
            <person name="Schleper C."/>
            <person name="Guy L."/>
            <person name="Ettema T.J."/>
        </authorList>
    </citation>
    <scope>NUCLEOTIDE SEQUENCE</scope>
</reference>
<name>A0A0F9UJ82_9ZZZZ</name>
<dbReference type="AlphaFoldDB" id="A0A0F9UJ82"/>
<dbReference type="Gene3D" id="3.10.450.40">
    <property type="match status" value="1"/>
</dbReference>
<comment type="caution">
    <text evidence="1">The sequence shown here is derived from an EMBL/GenBank/DDBJ whole genome shotgun (WGS) entry which is preliminary data.</text>
</comment>
<proteinExistence type="predicted"/>
<accession>A0A0F9UJ82</accession>